<proteinExistence type="predicted"/>
<organism evidence="10 11">
    <name type="scientific">Rhizophagus clarus</name>
    <dbReference type="NCBI Taxonomy" id="94130"/>
    <lineage>
        <taxon>Eukaryota</taxon>
        <taxon>Fungi</taxon>
        <taxon>Fungi incertae sedis</taxon>
        <taxon>Mucoromycota</taxon>
        <taxon>Glomeromycotina</taxon>
        <taxon>Glomeromycetes</taxon>
        <taxon>Glomerales</taxon>
        <taxon>Glomeraceae</taxon>
        <taxon>Rhizophagus</taxon>
    </lineage>
</organism>
<dbReference type="GO" id="GO:0005634">
    <property type="term" value="C:nucleus"/>
    <property type="evidence" value="ECO:0007669"/>
    <property type="project" value="UniProtKB-SubCell"/>
</dbReference>
<evidence type="ECO:0000256" key="7">
    <source>
        <dbReference type="PROSITE-ProRule" id="PRU00042"/>
    </source>
</evidence>
<dbReference type="PANTHER" id="PTHR19818:SF139">
    <property type="entry name" value="PAIR-RULE PROTEIN ODD-PAIRED"/>
    <property type="match status" value="1"/>
</dbReference>
<comment type="caution">
    <text evidence="10">The sequence shown here is derived from an EMBL/GenBank/DDBJ whole genome shotgun (WGS) entry which is preliminary data.</text>
</comment>
<keyword evidence="2" id="KW-0479">Metal-binding</keyword>
<evidence type="ECO:0000256" key="2">
    <source>
        <dbReference type="ARBA" id="ARBA00022723"/>
    </source>
</evidence>
<protein>
    <submittedName>
        <fullName evidence="10">Zinc finger protein 76-like</fullName>
    </submittedName>
</protein>
<dbReference type="OrthoDB" id="6365676at2759"/>
<dbReference type="GO" id="GO:0000981">
    <property type="term" value="F:DNA-binding transcription factor activity, RNA polymerase II-specific"/>
    <property type="evidence" value="ECO:0007669"/>
    <property type="project" value="TreeGrafter"/>
</dbReference>
<evidence type="ECO:0000313" key="10">
    <source>
        <dbReference type="EMBL" id="GES92870.1"/>
    </source>
</evidence>
<dbReference type="AlphaFoldDB" id="A0A8H3QU77"/>
<dbReference type="FunFam" id="3.30.160.60:FF:001102">
    <property type="entry name" value="Transcription factor IIIA"/>
    <property type="match status" value="1"/>
</dbReference>
<evidence type="ECO:0000256" key="6">
    <source>
        <dbReference type="ARBA" id="ARBA00023242"/>
    </source>
</evidence>
<dbReference type="GO" id="GO:0000978">
    <property type="term" value="F:RNA polymerase II cis-regulatory region sequence-specific DNA binding"/>
    <property type="evidence" value="ECO:0007669"/>
    <property type="project" value="TreeGrafter"/>
</dbReference>
<feature type="domain" description="C2H2-type" evidence="9">
    <location>
        <begin position="190"/>
        <end position="219"/>
    </location>
</feature>
<sequence length="256" mass="30129">MSRTPVKKRKLNRLKLLTVSEYNQDERRYMDFDTSDTLNSSNFSSSFKRLNNNDDFINSKHEPTNNNDDDNDDNSNYEDNTFIKNCSNDEDSSLDDNNSSGDYSDYSSNISEINDNMDLSSLNTKSTSNEIHYKCNVLRCEKSFTSFDSLAKHKRIHNNKRRIHEHNKSKPVCKKKFKRSAKRKIGEKTYECNEPGCEKKYTSLSSLKVHRRIHTNEKPYKCVELGCNEVFRSLYFLRLHSKKLNHRGYSYTKYNN</sequence>
<evidence type="ECO:0000256" key="8">
    <source>
        <dbReference type="SAM" id="MobiDB-lite"/>
    </source>
</evidence>
<dbReference type="Pfam" id="PF00096">
    <property type="entry name" value="zf-C2H2"/>
    <property type="match status" value="2"/>
</dbReference>
<keyword evidence="5" id="KW-0862">Zinc</keyword>
<dbReference type="GO" id="GO:0045944">
    <property type="term" value="P:positive regulation of transcription by RNA polymerase II"/>
    <property type="evidence" value="ECO:0007669"/>
    <property type="project" value="UniProtKB-ARBA"/>
</dbReference>
<name>A0A8H3QU77_9GLOM</name>
<dbReference type="PROSITE" id="PS00028">
    <property type="entry name" value="ZINC_FINGER_C2H2_1"/>
    <property type="match status" value="3"/>
</dbReference>
<dbReference type="Proteomes" id="UP000615446">
    <property type="component" value="Unassembled WGS sequence"/>
</dbReference>
<dbReference type="InterPro" id="IPR050329">
    <property type="entry name" value="GLI_C2H2-zinc-finger"/>
</dbReference>
<feature type="compositionally biased region" description="Low complexity" evidence="8">
    <location>
        <begin position="95"/>
        <end position="109"/>
    </location>
</feature>
<comment type="subcellular location">
    <subcellularLocation>
        <location evidence="1">Nucleus</location>
    </subcellularLocation>
</comment>
<feature type="domain" description="C2H2-type" evidence="9">
    <location>
        <begin position="133"/>
        <end position="162"/>
    </location>
</feature>
<accession>A0A8H3QU77</accession>
<reference evidence="10" key="1">
    <citation type="submission" date="2019-10" db="EMBL/GenBank/DDBJ databases">
        <title>Conservation and host-specific expression of non-tandemly repeated heterogenous ribosome RNA gene in arbuscular mycorrhizal fungi.</title>
        <authorList>
            <person name="Maeda T."/>
            <person name="Kobayashi Y."/>
            <person name="Nakagawa T."/>
            <person name="Ezawa T."/>
            <person name="Yamaguchi K."/>
            <person name="Bino T."/>
            <person name="Nishimoto Y."/>
            <person name="Shigenobu S."/>
            <person name="Kawaguchi M."/>
        </authorList>
    </citation>
    <scope>NUCLEOTIDE SEQUENCE</scope>
    <source>
        <strain evidence="10">HR1</strain>
    </source>
</reference>
<evidence type="ECO:0000259" key="9">
    <source>
        <dbReference type="PROSITE" id="PS50157"/>
    </source>
</evidence>
<keyword evidence="6" id="KW-0539">Nucleus</keyword>
<evidence type="ECO:0000256" key="1">
    <source>
        <dbReference type="ARBA" id="ARBA00004123"/>
    </source>
</evidence>
<evidence type="ECO:0000256" key="4">
    <source>
        <dbReference type="ARBA" id="ARBA00022771"/>
    </source>
</evidence>
<dbReference type="InterPro" id="IPR036236">
    <property type="entry name" value="Znf_C2H2_sf"/>
</dbReference>
<keyword evidence="3" id="KW-0677">Repeat</keyword>
<dbReference type="EMBL" id="BLAL01000218">
    <property type="protein sequence ID" value="GES92870.1"/>
    <property type="molecule type" value="Genomic_DNA"/>
</dbReference>
<dbReference type="SMART" id="SM00355">
    <property type="entry name" value="ZnF_C2H2"/>
    <property type="match status" value="3"/>
</dbReference>
<feature type="domain" description="C2H2-type" evidence="9">
    <location>
        <begin position="220"/>
        <end position="251"/>
    </location>
</feature>
<dbReference type="PANTHER" id="PTHR19818">
    <property type="entry name" value="ZINC FINGER PROTEIN ZIC AND GLI"/>
    <property type="match status" value="1"/>
</dbReference>
<dbReference type="GO" id="GO:0008270">
    <property type="term" value="F:zinc ion binding"/>
    <property type="evidence" value="ECO:0007669"/>
    <property type="project" value="UniProtKB-KW"/>
</dbReference>
<dbReference type="Gene3D" id="3.30.160.60">
    <property type="entry name" value="Classic Zinc Finger"/>
    <property type="match status" value="3"/>
</dbReference>
<keyword evidence="4 7" id="KW-0863">Zinc-finger</keyword>
<feature type="compositionally biased region" description="Acidic residues" evidence="8">
    <location>
        <begin position="67"/>
        <end position="76"/>
    </location>
</feature>
<evidence type="ECO:0000256" key="3">
    <source>
        <dbReference type="ARBA" id="ARBA00022737"/>
    </source>
</evidence>
<dbReference type="SUPFAM" id="SSF57667">
    <property type="entry name" value="beta-beta-alpha zinc fingers"/>
    <property type="match status" value="2"/>
</dbReference>
<gene>
    <name evidence="10" type="ORF">RCL2_001962600</name>
</gene>
<evidence type="ECO:0000313" key="11">
    <source>
        <dbReference type="Proteomes" id="UP000615446"/>
    </source>
</evidence>
<feature type="region of interest" description="Disordered" evidence="8">
    <location>
        <begin position="54"/>
        <end position="109"/>
    </location>
</feature>
<dbReference type="PROSITE" id="PS50157">
    <property type="entry name" value="ZINC_FINGER_C2H2_2"/>
    <property type="match status" value="3"/>
</dbReference>
<dbReference type="InterPro" id="IPR013087">
    <property type="entry name" value="Znf_C2H2_type"/>
</dbReference>
<evidence type="ECO:0000256" key="5">
    <source>
        <dbReference type="ARBA" id="ARBA00022833"/>
    </source>
</evidence>